<organism evidence="1 2">
    <name type="scientific">Candidatus Ryanbacteria bacterium RIFCSPLOWO2_02_FULL_47_14</name>
    <dbReference type="NCBI Taxonomy" id="1802129"/>
    <lineage>
        <taxon>Bacteria</taxon>
        <taxon>Candidatus Ryaniibacteriota</taxon>
    </lineage>
</organism>
<evidence type="ECO:0008006" key="3">
    <source>
        <dbReference type="Google" id="ProtNLM"/>
    </source>
</evidence>
<protein>
    <recommendedName>
        <fullName evidence="3">DUF458 domain-containing protein</fullName>
    </recommendedName>
</protein>
<sequence length="159" mass="18170">MFHSTTHGNLSLTEVISEIHRYTQHHKNSRYEISIGTDSQAYGKTHANFVTAIVVRRIGNGAIYFWTRRSQRFYNLQHRIQLETMLSITLAQECRSTIREKLGDEILWDGVIEIHLDIGGAGQTRDFLDVMTGMVRAYQMVPVIKPDSYGAFAVADKHT</sequence>
<dbReference type="AlphaFoldDB" id="A0A1G2H2V1"/>
<dbReference type="STRING" id="1802129.A3J04_04270"/>
<evidence type="ECO:0000313" key="1">
    <source>
        <dbReference type="EMBL" id="OGZ56308.1"/>
    </source>
</evidence>
<dbReference type="Proteomes" id="UP000177954">
    <property type="component" value="Unassembled WGS sequence"/>
</dbReference>
<gene>
    <name evidence="1" type="ORF">A3J04_04270</name>
</gene>
<dbReference type="EMBL" id="MHNZ01000020">
    <property type="protein sequence ID" value="OGZ56308.1"/>
    <property type="molecule type" value="Genomic_DNA"/>
</dbReference>
<evidence type="ECO:0000313" key="2">
    <source>
        <dbReference type="Proteomes" id="UP000177954"/>
    </source>
</evidence>
<dbReference type="PANTHER" id="PTHR39961">
    <property type="entry name" value="HYPOTHETICAL CYTOSOLIC PROTEIN"/>
    <property type="match status" value="1"/>
</dbReference>
<dbReference type="InterPro" id="IPR007405">
    <property type="entry name" value="Phage_KVP40_Orf299"/>
</dbReference>
<dbReference type="Pfam" id="PF04308">
    <property type="entry name" value="RNaseH_like"/>
    <property type="match status" value="1"/>
</dbReference>
<comment type="caution">
    <text evidence="1">The sequence shown here is derived from an EMBL/GenBank/DDBJ whole genome shotgun (WGS) entry which is preliminary data.</text>
</comment>
<reference evidence="1 2" key="1">
    <citation type="journal article" date="2016" name="Nat. Commun.">
        <title>Thousands of microbial genomes shed light on interconnected biogeochemical processes in an aquifer system.</title>
        <authorList>
            <person name="Anantharaman K."/>
            <person name="Brown C.T."/>
            <person name="Hug L.A."/>
            <person name="Sharon I."/>
            <person name="Castelle C.J."/>
            <person name="Probst A.J."/>
            <person name="Thomas B.C."/>
            <person name="Singh A."/>
            <person name="Wilkins M.J."/>
            <person name="Karaoz U."/>
            <person name="Brodie E.L."/>
            <person name="Williams K.H."/>
            <person name="Hubbard S.S."/>
            <person name="Banfield J.F."/>
        </authorList>
    </citation>
    <scope>NUCLEOTIDE SEQUENCE [LARGE SCALE GENOMIC DNA]</scope>
</reference>
<name>A0A1G2H2V1_9BACT</name>
<proteinExistence type="predicted"/>
<dbReference type="PANTHER" id="PTHR39961:SF1">
    <property type="entry name" value="DUF458 DOMAIN-CONTAINING PROTEIN"/>
    <property type="match status" value="1"/>
</dbReference>
<accession>A0A1G2H2V1</accession>